<name>A0A4S8LLC7_DENBC</name>
<keyword evidence="2" id="KW-1185">Reference proteome</keyword>
<dbReference type="AlphaFoldDB" id="A0A4S8LLC7"/>
<accession>A0A4S8LLC7</accession>
<organism evidence="1 2">
    <name type="scientific">Dendrothele bispora (strain CBS 962.96)</name>
    <dbReference type="NCBI Taxonomy" id="1314807"/>
    <lineage>
        <taxon>Eukaryota</taxon>
        <taxon>Fungi</taxon>
        <taxon>Dikarya</taxon>
        <taxon>Basidiomycota</taxon>
        <taxon>Agaricomycotina</taxon>
        <taxon>Agaricomycetes</taxon>
        <taxon>Agaricomycetidae</taxon>
        <taxon>Agaricales</taxon>
        <taxon>Agaricales incertae sedis</taxon>
        <taxon>Dendrothele</taxon>
    </lineage>
</organism>
<gene>
    <name evidence="1" type="ORF">K435DRAFT_282826</name>
</gene>
<dbReference type="EMBL" id="ML179358">
    <property type="protein sequence ID" value="THU89733.1"/>
    <property type="molecule type" value="Genomic_DNA"/>
</dbReference>
<evidence type="ECO:0000313" key="1">
    <source>
        <dbReference type="EMBL" id="THU89733.1"/>
    </source>
</evidence>
<dbReference type="Proteomes" id="UP000297245">
    <property type="component" value="Unassembled WGS sequence"/>
</dbReference>
<evidence type="ECO:0000313" key="2">
    <source>
        <dbReference type="Proteomes" id="UP000297245"/>
    </source>
</evidence>
<protein>
    <submittedName>
        <fullName evidence="1">Uncharacterized protein</fullName>
    </submittedName>
</protein>
<sequence length="82" mass="8969">MENFSPTGRDGFCLEDWIDSDTVATTPDPSNASSPFQDANTWDANAIATMTPSEQNGLYDASPSLSYQQPILSGKYPLYLPF</sequence>
<reference evidence="1 2" key="1">
    <citation type="journal article" date="2019" name="Nat. Ecol. Evol.">
        <title>Megaphylogeny resolves global patterns of mushroom evolution.</title>
        <authorList>
            <person name="Varga T."/>
            <person name="Krizsan K."/>
            <person name="Foldi C."/>
            <person name="Dima B."/>
            <person name="Sanchez-Garcia M."/>
            <person name="Sanchez-Ramirez S."/>
            <person name="Szollosi G.J."/>
            <person name="Szarkandi J.G."/>
            <person name="Papp V."/>
            <person name="Albert L."/>
            <person name="Andreopoulos W."/>
            <person name="Angelini C."/>
            <person name="Antonin V."/>
            <person name="Barry K.W."/>
            <person name="Bougher N.L."/>
            <person name="Buchanan P."/>
            <person name="Buyck B."/>
            <person name="Bense V."/>
            <person name="Catcheside P."/>
            <person name="Chovatia M."/>
            <person name="Cooper J."/>
            <person name="Damon W."/>
            <person name="Desjardin D."/>
            <person name="Finy P."/>
            <person name="Geml J."/>
            <person name="Haridas S."/>
            <person name="Hughes K."/>
            <person name="Justo A."/>
            <person name="Karasinski D."/>
            <person name="Kautmanova I."/>
            <person name="Kiss B."/>
            <person name="Kocsube S."/>
            <person name="Kotiranta H."/>
            <person name="LaButti K.M."/>
            <person name="Lechner B.E."/>
            <person name="Liimatainen K."/>
            <person name="Lipzen A."/>
            <person name="Lukacs Z."/>
            <person name="Mihaltcheva S."/>
            <person name="Morgado L.N."/>
            <person name="Niskanen T."/>
            <person name="Noordeloos M.E."/>
            <person name="Ohm R.A."/>
            <person name="Ortiz-Santana B."/>
            <person name="Ovrebo C."/>
            <person name="Racz N."/>
            <person name="Riley R."/>
            <person name="Savchenko A."/>
            <person name="Shiryaev A."/>
            <person name="Soop K."/>
            <person name="Spirin V."/>
            <person name="Szebenyi C."/>
            <person name="Tomsovsky M."/>
            <person name="Tulloss R.E."/>
            <person name="Uehling J."/>
            <person name="Grigoriev I.V."/>
            <person name="Vagvolgyi C."/>
            <person name="Papp T."/>
            <person name="Martin F.M."/>
            <person name="Miettinen O."/>
            <person name="Hibbett D.S."/>
            <person name="Nagy L.G."/>
        </authorList>
    </citation>
    <scope>NUCLEOTIDE SEQUENCE [LARGE SCALE GENOMIC DNA]</scope>
    <source>
        <strain evidence="1 2">CBS 962.96</strain>
    </source>
</reference>
<proteinExistence type="predicted"/>